<dbReference type="InterPro" id="IPR013087">
    <property type="entry name" value="Znf_C2H2_type"/>
</dbReference>
<dbReference type="PANTHER" id="PTHR21502:SF3">
    <property type="entry name" value="CILIUM ASSEMBLY PROTEIN DZIP1L"/>
    <property type="match status" value="1"/>
</dbReference>
<organism evidence="9 10">
    <name type="scientific">Heterorhabditis bacteriophora</name>
    <name type="common">Entomopathogenic nematode worm</name>
    <dbReference type="NCBI Taxonomy" id="37862"/>
    <lineage>
        <taxon>Eukaryota</taxon>
        <taxon>Metazoa</taxon>
        <taxon>Ecdysozoa</taxon>
        <taxon>Nematoda</taxon>
        <taxon>Chromadorea</taxon>
        <taxon>Rhabditida</taxon>
        <taxon>Rhabditina</taxon>
        <taxon>Rhabditomorpha</taxon>
        <taxon>Strongyloidea</taxon>
        <taxon>Heterorhabditidae</taxon>
        <taxon>Heterorhabditis</taxon>
    </lineage>
</organism>
<dbReference type="Gene3D" id="3.30.160.60">
    <property type="entry name" value="Classic Zinc Finger"/>
    <property type="match status" value="1"/>
</dbReference>
<dbReference type="Proteomes" id="UP000095283">
    <property type="component" value="Unplaced"/>
</dbReference>
<proteinExistence type="inferred from homology"/>
<accession>A0A1I7XP72</accession>
<dbReference type="GO" id="GO:0005814">
    <property type="term" value="C:centriole"/>
    <property type="evidence" value="ECO:0007669"/>
    <property type="project" value="UniProtKB-SubCell"/>
</dbReference>
<dbReference type="Pfam" id="PF13815">
    <property type="entry name" value="Dzip-like_N"/>
    <property type="match status" value="1"/>
</dbReference>
<evidence type="ECO:0000256" key="3">
    <source>
        <dbReference type="ARBA" id="ARBA00009131"/>
    </source>
</evidence>
<reference evidence="10" key="1">
    <citation type="submission" date="2016-11" db="UniProtKB">
        <authorList>
            <consortium name="WormBaseParasite"/>
        </authorList>
    </citation>
    <scope>IDENTIFICATION</scope>
</reference>
<dbReference type="PROSITE" id="PS00028">
    <property type="entry name" value="ZINC_FINGER_C2H2_1"/>
    <property type="match status" value="1"/>
</dbReference>
<keyword evidence="7" id="KW-0863">Zinc-finger</keyword>
<dbReference type="InterPro" id="IPR051241">
    <property type="entry name" value="DZIP_RILPL"/>
</dbReference>
<evidence type="ECO:0000256" key="1">
    <source>
        <dbReference type="ARBA" id="ARBA00004114"/>
    </source>
</evidence>
<dbReference type="AlphaFoldDB" id="A0A1I7XP72"/>
<keyword evidence="9" id="KW-1185">Reference proteome</keyword>
<dbReference type="InterPro" id="IPR032714">
    <property type="entry name" value="DZIP1_N"/>
</dbReference>
<evidence type="ECO:0000313" key="10">
    <source>
        <dbReference type="WBParaSite" id="Hba_19582"/>
    </source>
</evidence>
<feature type="domain" description="C2H2-type" evidence="8">
    <location>
        <begin position="116"/>
        <end position="144"/>
    </location>
</feature>
<keyword evidence="6" id="KW-0966">Cell projection</keyword>
<evidence type="ECO:0000256" key="7">
    <source>
        <dbReference type="PROSITE-ProRule" id="PRU00042"/>
    </source>
</evidence>
<comment type="subcellular location">
    <subcellularLocation>
        <location evidence="2">Cytoplasm</location>
        <location evidence="2">Cytoskeleton</location>
        <location evidence="2">Cilium basal body</location>
    </subcellularLocation>
    <subcellularLocation>
        <location evidence="1">Cytoplasm</location>
        <location evidence="1">Cytoskeleton</location>
        <location evidence="1">Microtubule organizing center</location>
        <location evidence="1">Centrosome</location>
        <location evidence="1">Centriole</location>
    </subcellularLocation>
</comment>
<evidence type="ECO:0000313" key="9">
    <source>
        <dbReference type="Proteomes" id="UP000095283"/>
    </source>
</evidence>
<keyword evidence="4" id="KW-0175">Coiled coil</keyword>
<evidence type="ECO:0000256" key="6">
    <source>
        <dbReference type="ARBA" id="ARBA00023273"/>
    </source>
</evidence>
<evidence type="ECO:0000256" key="4">
    <source>
        <dbReference type="ARBA" id="ARBA00023054"/>
    </source>
</evidence>
<dbReference type="PANTHER" id="PTHR21502">
    <property type="entry name" value="ZINC FINGER PROTEIN DZIP1"/>
    <property type="match status" value="1"/>
</dbReference>
<protein>
    <submittedName>
        <fullName evidence="10">C2H2-type domain-containing protein</fullName>
    </submittedName>
</protein>
<name>A0A1I7XP72_HETBA</name>
<keyword evidence="5" id="KW-0963">Cytoplasm</keyword>
<dbReference type="WBParaSite" id="Hba_19582">
    <property type="protein sequence ID" value="Hba_19582"/>
    <property type="gene ID" value="Hba_19582"/>
</dbReference>
<dbReference type="PROSITE" id="PS50157">
    <property type="entry name" value="ZINC_FINGER_C2H2_2"/>
    <property type="match status" value="1"/>
</dbReference>
<dbReference type="GO" id="GO:0008270">
    <property type="term" value="F:zinc ion binding"/>
    <property type="evidence" value="ECO:0007669"/>
    <property type="project" value="UniProtKB-KW"/>
</dbReference>
<comment type="similarity">
    <text evidence="3">Belongs to the DZIP C2H2-type zinc-finger protein family.</text>
</comment>
<evidence type="ECO:0000259" key="8">
    <source>
        <dbReference type="PROSITE" id="PS50157"/>
    </source>
</evidence>
<evidence type="ECO:0000256" key="5">
    <source>
        <dbReference type="ARBA" id="ARBA00023212"/>
    </source>
</evidence>
<evidence type="ECO:0000256" key="2">
    <source>
        <dbReference type="ARBA" id="ARBA00004120"/>
    </source>
</evidence>
<sequence length="153" mass="17412">MSALSMSNCSLLHRNVPNWDLIDQVSINLLENDVARFDTLQAVLPSLLAAEIGADNTVTRAGKLLRIAQLQIEYLLKSQHRLVEHVSELESELSAKKKELQNMKKIVLQDSSKPFYKCTPCGKVFVNEVFLSSHLQRRHKTEQRSDSQIKIKN</sequence>
<keyword evidence="7" id="KW-0479">Metal-binding</keyword>
<keyword evidence="5" id="KW-0206">Cytoskeleton</keyword>
<keyword evidence="7" id="KW-0862">Zinc</keyword>
<dbReference type="GO" id="GO:0005737">
    <property type="term" value="C:cytoplasm"/>
    <property type="evidence" value="ECO:0007669"/>
    <property type="project" value="TreeGrafter"/>
</dbReference>